<dbReference type="SUPFAM" id="SSF52540">
    <property type="entry name" value="P-loop containing nucleoside triphosphate hydrolases"/>
    <property type="match status" value="1"/>
</dbReference>
<dbReference type="AlphaFoldDB" id="A0A2P6N6Q4"/>
<dbReference type="EMBL" id="MDYQ01000177">
    <property type="protein sequence ID" value="PRP79617.1"/>
    <property type="molecule type" value="Genomic_DNA"/>
</dbReference>
<dbReference type="InterPro" id="IPR050989">
    <property type="entry name" value="Rap1_Ran_GAP"/>
</dbReference>
<evidence type="ECO:0000313" key="5">
    <source>
        <dbReference type="Proteomes" id="UP000241769"/>
    </source>
</evidence>
<dbReference type="Gene3D" id="3.40.50.11210">
    <property type="entry name" value="Rap/Ran-GAP"/>
    <property type="match status" value="1"/>
</dbReference>
<name>A0A2P6N6Q4_9EUKA</name>
<accession>A0A2P6N6Q4</accession>
<dbReference type="Proteomes" id="UP000241769">
    <property type="component" value="Unassembled WGS sequence"/>
</dbReference>
<feature type="region of interest" description="Disordered" evidence="2">
    <location>
        <begin position="739"/>
        <end position="776"/>
    </location>
</feature>
<feature type="compositionally biased region" description="Polar residues" evidence="2">
    <location>
        <begin position="960"/>
        <end position="975"/>
    </location>
</feature>
<evidence type="ECO:0000259" key="3">
    <source>
        <dbReference type="PROSITE" id="PS50085"/>
    </source>
</evidence>
<dbReference type="InterPro" id="IPR035974">
    <property type="entry name" value="Rap/Ran-GAP_sf"/>
</dbReference>
<feature type="region of interest" description="Disordered" evidence="2">
    <location>
        <begin position="1138"/>
        <end position="1159"/>
    </location>
</feature>
<organism evidence="4 5">
    <name type="scientific">Planoprotostelium fungivorum</name>
    <dbReference type="NCBI Taxonomy" id="1890364"/>
    <lineage>
        <taxon>Eukaryota</taxon>
        <taxon>Amoebozoa</taxon>
        <taxon>Evosea</taxon>
        <taxon>Variosea</taxon>
        <taxon>Cavosteliida</taxon>
        <taxon>Cavosteliaceae</taxon>
        <taxon>Planoprotostelium</taxon>
    </lineage>
</organism>
<dbReference type="InterPro" id="IPR027417">
    <property type="entry name" value="P-loop_NTPase"/>
</dbReference>
<dbReference type="PANTHER" id="PTHR15711">
    <property type="entry name" value="RAP GTPASE-ACTIVATING PROTEIN"/>
    <property type="match status" value="1"/>
</dbReference>
<dbReference type="InParanoid" id="A0A2P6N6Q4"/>
<gene>
    <name evidence="4" type="ORF">PROFUN_12807</name>
</gene>
<sequence>MWIGCDSRCGVLPTDNSNGSRDNQAKDLPTANAATLQEVIQDRLSPCEIVLKKGKYSLGRTISTQCFEVRKPNAPRTNRINSQRSRDDAWKLNELRPPYNTWFHNFTSRVSETELTLSSTRNRTWEPNKFFKGQRRESDALEEANLTTLWAFIGASDSTQSSLISRFTNATPNGDKSVRKGYQVGGRPCTLELHDIPLVNTTVTPTAQETIKTVDAIVFVFNINSSRSLFYLPEYKDFASKMSSKAPIYLIGLTAEGGDKNPRALTKEKAQKQAASWGWGYREIFLSRSSTDVEEFFIEVVETVRTKNAKTNRLSNVGGRLMSKMGGKNKDKLKRTDSLKKGLAFLSLENEQPREDKEEWDTKPLPVREWSEIEPTSMDGEQIDLQAKTRYGYSLELGRNNIKYNAPVDVELQHLNVPFFKRYLLSSEHYNYMRDVEILGPCVVSLGGYKSGKPTKGSDRLSIPPQHSTMKDQLKWLKSNYSKFKNSNNEKLNFNTKWVSISDPNLDSDLADMEQKEIVRRYKFGVIYQREGQDSEDQFFSNVETSPDYEEFLRFLGTMIELDGWTGYTGGLDTKKNTTGTHSLYTFHNGFEIMFHVSTLLPFQKDDLQRVERKRHIGNDVIVVVFQEGDKPFNPFVIKSQFNQVFMVVSVDSRDEQGNPRYRIGFANKSGIQPYGPFIPSPAIFNRDKEFRDYLLTKLINAERWAMFSPEFKLKFVTTKRGQLEAFFEKYARTEMSGGARQRKGSVFSPSGSRKNTNPERVLTAETASSTGSKALTDGSMTQEALLTIIDKVVGVGRNIYQQSLREYECFDASLFKEQLQQMVFLSVTNQFFQNNKPELITTSSDIVSHGKALSTLQIQRKENNSPETAAKVTELQENLRKTVLVFFTTLKEFREEWTSSESTGTTPVISRRSEVADLKHNAMSQSTPIISTTSLGMVPTMNQSTPSIHLSVPAPLPKSPSSNENPTSFHFPTATQAAYNGTNPIVQQSPVVQPVSTTPAPIYGTATQSSYGSTTPNVAYGVTSPPLPGNPLSYSSPAPLQPSQETDIQAFLNAWGNQADGFSHYKAFVQYQQHAPWKASIEEQVSQFKQWIVFQQKFQQNSPGIVLDTNLQSNIPRSGSVQYQQAPVVSVGGRLSLSTTPKMQPTTPSPLRNMESSSSLTSQAYDIRRMLQGVTTITLLEPFLYEQLSLILSSLVPVLRGLAQSLDSESSNHVVHLAKQLLQAGVMIKSTNEGSEEFYQLKDEISGHVNGITRFLTDIGL</sequence>
<proteinExistence type="predicted"/>
<comment type="caution">
    <text evidence="4">The sequence shown here is derived from an EMBL/GenBank/DDBJ whole genome shotgun (WGS) entry which is preliminary data.</text>
</comment>
<dbReference type="GO" id="GO:0051056">
    <property type="term" value="P:regulation of small GTPase mediated signal transduction"/>
    <property type="evidence" value="ECO:0007669"/>
    <property type="project" value="InterPro"/>
</dbReference>
<dbReference type="PROSITE" id="PS51419">
    <property type="entry name" value="RAB"/>
    <property type="match status" value="1"/>
</dbReference>
<dbReference type="GO" id="GO:0005096">
    <property type="term" value="F:GTPase activator activity"/>
    <property type="evidence" value="ECO:0007669"/>
    <property type="project" value="UniProtKB-KW"/>
</dbReference>
<feature type="compositionally biased region" description="Polar residues" evidence="2">
    <location>
        <begin position="766"/>
        <end position="776"/>
    </location>
</feature>
<dbReference type="Gene3D" id="3.40.50.300">
    <property type="entry name" value="P-loop containing nucleotide triphosphate hydrolases"/>
    <property type="match status" value="1"/>
</dbReference>
<evidence type="ECO:0000256" key="1">
    <source>
        <dbReference type="ARBA" id="ARBA00022468"/>
    </source>
</evidence>
<dbReference type="InterPro" id="IPR000331">
    <property type="entry name" value="Rap/Ran_GAP_dom"/>
</dbReference>
<keyword evidence="5" id="KW-1185">Reference proteome</keyword>
<keyword evidence="1" id="KW-0343">GTPase activation</keyword>
<dbReference type="PROSITE" id="PS50085">
    <property type="entry name" value="RAPGAP"/>
    <property type="match status" value="1"/>
</dbReference>
<dbReference type="Pfam" id="PF02145">
    <property type="entry name" value="Rap_GAP"/>
    <property type="match status" value="1"/>
</dbReference>
<dbReference type="OrthoDB" id="2499658at2759"/>
<dbReference type="SUPFAM" id="SSF111347">
    <property type="entry name" value="Rap/Ran-GAP"/>
    <property type="match status" value="1"/>
</dbReference>
<protein>
    <recommendedName>
        <fullName evidence="3">Rap-GAP domain-containing protein</fullName>
    </recommendedName>
</protein>
<reference evidence="4 5" key="1">
    <citation type="journal article" date="2018" name="Genome Biol. Evol.">
        <title>Multiple Roots of Fruiting Body Formation in Amoebozoa.</title>
        <authorList>
            <person name="Hillmann F."/>
            <person name="Forbes G."/>
            <person name="Novohradska S."/>
            <person name="Ferling I."/>
            <person name="Riege K."/>
            <person name="Groth M."/>
            <person name="Westermann M."/>
            <person name="Marz M."/>
            <person name="Spaller T."/>
            <person name="Winckler T."/>
            <person name="Schaap P."/>
            <person name="Glockner G."/>
        </authorList>
    </citation>
    <scope>NUCLEOTIDE SEQUENCE [LARGE SCALE GENOMIC DNA]</scope>
    <source>
        <strain evidence="4 5">Jena</strain>
    </source>
</reference>
<dbReference type="FunFam" id="3.40.50.11210:FF:000001">
    <property type="entry name" value="Ral GTPase-activating protein subunit alpha-1 isoform 1"/>
    <property type="match status" value="1"/>
</dbReference>
<feature type="domain" description="Rap-GAP" evidence="3">
    <location>
        <begin position="510"/>
        <end position="727"/>
    </location>
</feature>
<evidence type="ECO:0000256" key="2">
    <source>
        <dbReference type="SAM" id="MobiDB-lite"/>
    </source>
</evidence>
<evidence type="ECO:0000313" key="4">
    <source>
        <dbReference type="EMBL" id="PRP79617.1"/>
    </source>
</evidence>
<feature type="region of interest" description="Disordered" evidence="2">
    <location>
        <begin position="955"/>
        <end position="975"/>
    </location>
</feature>